<dbReference type="AlphaFoldDB" id="A0A6M5YUS1"/>
<dbReference type="RefSeq" id="WP_171468872.1">
    <property type="nucleotide sequence ID" value="NZ_CP053452.2"/>
</dbReference>
<evidence type="ECO:0000313" key="2">
    <source>
        <dbReference type="Proteomes" id="UP000503447"/>
    </source>
</evidence>
<proteinExistence type="predicted"/>
<name>A0A6M5YUS1_9BACT</name>
<evidence type="ECO:0000313" key="1">
    <source>
        <dbReference type="EMBL" id="QJW97669.1"/>
    </source>
</evidence>
<dbReference type="EMBL" id="CP053452">
    <property type="protein sequence ID" value="QJW97669.1"/>
    <property type="molecule type" value="Genomic_DNA"/>
</dbReference>
<dbReference type="Proteomes" id="UP000503447">
    <property type="component" value="Chromosome"/>
</dbReference>
<protein>
    <submittedName>
        <fullName evidence="1">Uncharacterized protein</fullName>
    </submittedName>
</protein>
<dbReference type="KEGG" id="ftj:FTUN_5246"/>
<sequence>MRTPRLTAEERDPLRELAAAWGKIVSKRAFGEDGPGLDVGGGERR</sequence>
<keyword evidence="2" id="KW-1185">Reference proteome</keyword>
<gene>
    <name evidence="1" type="ORF">FTUN_5246</name>
</gene>
<organism evidence="1 2">
    <name type="scientific">Frigoriglobus tundricola</name>
    <dbReference type="NCBI Taxonomy" id="2774151"/>
    <lineage>
        <taxon>Bacteria</taxon>
        <taxon>Pseudomonadati</taxon>
        <taxon>Planctomycetota</taxon>
        <taxon>Planctomycetia</taxon>
        <taxon>Gemmatales</taxon>
        <taxon>Gemmataceae</taxon>
        <taxon>Frigoriglobus</taxon>
    </lineage>
</organism>
<reference evidence="2" key="1">
    <citation type="submission" date="2020-05" db="EMBL/GenBank/DDBJ databases">
        <title>Frigoriglobus tundricola gen. nov., sp. nov., a psychrotolerant cellulolytic planctomycete of the family Gemmataceae with two divergent copies of 16S rRNA gene.</title>
        <authorList>
            <person name="Kulichevskaya I.S."/>
            <person name="Ivanova A.A."/>
            <person name="Naumoff D.G."/>
            <person name="Beletsky A.V."/>
            <person name="Rijpstra W.I.C."/>
            <person name="Sinninghe Damste J.S."/>
            <person name="Mardanov A.V."/>
            <person name="Ravin N.V."/>
            <person name="Dedysh S.N."/>
        </authorList>
    </citation>
    <scope>NUCLEOTIDE SEQUENCE [LARGE SCALE GENOMIC DNA]</scope>
    <source>
        <strain evidence="2">PL17</strain>
    </source>
</reference>
<accession>A0A6M5YUS1</accession>